<evidence type="ECO:0000256" key="4">
    <source>
        <dbReference type="ARBA" id="ARBA00023136"/>
    </source>
</evidence>
<protein>
    <recommendedName>
        <fullName evidence="9">TIR domain-containing protein</fullName>
    </recommendedName>
</protein>
<dbReference type="GO" id="GO:0002224">
    <property type="term" value="P:toll-like receptor signaling pathway"/>
    <property type="evidence" value="ECO:0007669"/>
    <property type="project" value="TreeGrafter"/>
</dbReference>
<dbReference type="PANTHER" id="PTHR47410">
    <property type="entry name" value="TOLL-LIKE RECEPTOR 7-RELATED"/>
    <property type="match status" value="1"/>
</dbReference>
<dbReference type="AlphaFoldDB" id="A0A8C5N111"/>
<keyword evidence="2" id="KW-0732">Signal</keyword>
<name>A0A8C5N111_GOUWI</name>
<accession>A0A8C5N111</accession>
<keyword evidence="5" id="KW-0675">Receptor</keyword>
<evidence type="ECO:0000256" key="6">
    <source>
        <dbReference type="ARBA" id="ARBA00023180"/>
    </source>
</evidence>
<keyword evidence="4 8" id="KW-0472">Membrane</keyword>
<dbReference type="GO" id="GO:0032755">
    <property type="term" value="P:positive regulation of interleukin-6 production"/>
    <property type="evidence" value="ECO:0007669"/>
    <property type="project" value="TreeGrafter"/>
</dbReference>
<dbReference type="GO" id="GO:0012505">
    <property type="term" value="C:endomembrane system"/>
    <property type="evidence" value="ECO:0007669"/>
    <property type="project" value="UniProtKB-SubCell"/>
</dbReference>
<evidence type="ECO:0000313" key="11">
    <source>
        <dbReference type="Proteomes" id="UP000694680"/>
    </source>
</evidence>
<dbReference type="Gene3D" id="3.40.50.10140">
    <property type="entry name" value="Toll/interleukin-1 receptor homology (TIR) domain"/>
    <property type="match status" value="1"/>
</dbReference>
<reference evidence="10" key="2">
    <citation type="submission" date="2025-08" db="UniProtKB">
        <authorList>
            <consortium name="Ensembl"/>
        </authorList>
    </citation>
    <scope>IDENTIFICATION</scope>
</reference>
<evidence type="ECO:0000256" key="8">
    <source>
        <dbReference type="SAM" id="Phobius"/>
    </source>
</evidence>
<dbReference type="Ensembl" id="ENSGWIT00000030286.1">
    <property type="protein sequence ID" value="ENSGWIP00000027768.1"/>
    <property type="gene ID" value="ENSGWIG00000014490.1"/>
</dbReference>
<dbReference type="GO" id="GO:0005886">
    <property type="term" value="C:plasma membrane"/>
    <property type="evidence" value="ECO:0007669"/>
    <property type="project" value="TreeGrafter"/>
</dbReference>
<keyword evidence="6" id="KW-0325">Glycoprotein</keyword>
<comment type="subcellular location">
    <subcellularLocation>
        <location evidence="7">Endomembrane system</location>
        <topology evidence="7">Single-pass type I membrane protein</topology>
    </subcellularLocation>
</comment>
<feature type="transmembrane region" description="Helical" evidence="8">
    <location>
        <begin position="6"/>
        <end position="25"/>
    </location>
</feature>
<dbReference type="InterPro" id="IPR035897">
    <property type="entry name" value="Toll_tir_struct_dom_sf"/>
</dbReference>
<keyword evidence="11" id="KW-1185">Reference proteome</keyword>
<evidence type="ECO:0000313" key="10">
    <source>
        <dbReference type="Ensembl" id="ENSGWIP00000027768.1"/>
    </source>
</evidence>
<proteinExistence type="predicted"/>
<dbReference type="PROSITE" id="PS50104">
    <property type="entry name" value="TIR"/>
    <property type="match status" value="1"/>
</dbReference>
<feature type="domain" description="TIR" evidence="9">
    <location>
        <begin position="1"/>
        <end position="84"/>
    </location>
</feature>
<evidence type="ECO:0000256" key="2">
    <source>
        <dbReference type="ARBA" id="ARBA00022729"/>
    </source>
</evidence>
<evidence type="ECO:0000256" key="5">
    <source>
        <dbReference type="ARBA" id="ARBA00023170"/>
    </source>
</evidence>
<evidence type="ECO:0000256" key="1">
    <source>
        <dbReference type="ARBA" id="ARBA00022692"/>
    </source>
</evidence>
<evidence type="ECO:0000259" key="9">
    <source>
        <dbReference type="PROSITE" id="PS50104"/>
    </source>
</evidence>
<reference evidence="10" key="3">
    <citation type="submission" date="2025-09" db="UniProtKB">
        <authorList>
            <consortium name="Ensembl"/>
        </authorList>
    </citation>
    <scope>IDENTIFICATION</scope>
</reference>
<organism evidence="10 11">
    <name type="scientific">Gouania willdenowi</name>
    <name type="common">Blunt-snouted clingfish</name>
    <name type="synonym">Lepadogaster willdenowi</name>
    <dbReference type="NCBI Taxonomy" id="441366"/>
    <lineage>
        <taxon>Eukaryota</taxon>
        <taxon>Metazoa</taxon>
        <taxon>Chordata</taxon>
        <taxon>Craniata</taxon>
        <taxon>Vertebrata</taxon>
        <taxon>Euteleostomi</taxon>
        <taxon>Actinopterygii</taxon>
        <taxon>Neopterygii</taxon>
        <taxon>Teleostei</taxon>
        <taxon>Neoteleostei</taxon>
        <taxon>Acanthomorphata</taxon>
        <taxon>Ovalentaria</taxon>
        <taxon>Blenniimorphae</taxon>
        <taxon>Blenniiformes</taxon>
        <taxon>Gobiesocoidei</taxon>
        <taxon>Gobiesocidae</taxon>
        <taxon>Gobiesocinae</taxon>
        <taxon>Gouania</taxon>
    </lineage>
</organism>
<sequence>MANFIFIIISSNVCSCVQFTAFYMAHQRLMDEKDDVIVLIFLEKTCCNSKYLRLRKRLYSRSVMEWPSNPQAQPYFWFSLRSMLATEGQKQYNNLFKETL</sequence>
<dbReference type="PANTHER" id="PTHR47410:SF2">
    <property type="entry name" value="TOLL-LIKE RECEPTOR 7"/>
    <property type="match status" value="1"/>
</dbReference>
<dbReference type="InterPro" id="IPR000157">
    <property type="entry name" value="TIR_dom"/>
</dbReference>
<dbReference type="GO" id="GO:0007249">
    <property type="term" value="P:canonical NF-kappaB signal transduction"/>
    <property type="evidence" value="ECO:0007669"/>
    <property type="project" value="TreeGrafter"/>
</dbReference>
<evidence type="ECO:0000256" key="3">
    <source>
        <dbReference type="ARBA" id="ARBA00022989"/>
    </source>
</evidence>
<keyword evidence="3 8" id="KW-1133">Transmembrane helix</keyword>
<dbReference type="GO" id="GO:0038187">
    <property type="term" value="F:pattern recognition receptor activity"/>
    <property type="evidence" value="ECO:0007669"/>
    <property type="project" value="TreeGrafter"/>
</dbReference>
<dbReference type="GO" id="GO:0051607">
    <property type="term" value="P:defense response to virus"/>
    <property type="evidence" value="ECO:0007669"/>
    <property type="project" value="TreeGrafter"/>
</dbReference>
<evidence type="ECO:0000256" key="7">
    <source>
        <dbReference type="ARBA" id="ARBA00046288"/>
    </source>
</evidence>
<keyword evidence="1 8" id="KW-0812">Transmembrane</keyword>
<dbReference type="Proteomes" id="UP000694680">
    <property type="component" value="Chromosome 21"/>
</dbReference>
<dbReference type="SUPFAM" id="SSF52200">
    <property type="entry name" value="Toll/Interleukin receptor TIR domain"/>
    <property type="match status" value="1"/>
</dbReference>
<reference evidence="10" key="1">
    <citation type="submission" date="2020-06" db="EMBL/GenBank/DDBJ databases">
        <authorList>
            <consortium name="Wellcome Sanger Institute Data Sharing"/>
        </authorList>
    </citation>
    <scope>NUCLEOTIDE SEQUENCE [LARGE SCALE GENOMIC DNA]</scope>
</reference>